<dbReference type="AlphaFoldDB" id="A0A0A9FU36"/>
<organism evidence="1">
    <name type="scientific">Arundo donax</name>
    <name type="common">Giant reed</name>
    <name type="synonym">Donax arundinaceus</name>
    <dbReference type="NCBI Taxonomy" id="35708"/>
    <lineage>
        <taxon>Eukaryota</taxon>
        <taxon>Viridiplantae</taxon>
        <taxon>Streptophyta</taxon>
        <taxon>Embryophyta</taxon>
        <taxon>Tracheophyta</taxon>
        <taxon>Spermatophyta</taxon>
        <taxon>Magnoliopsida</taxon>
        <taxon>Liliopsida</taxon>
        <taxon>Poales</taxon>
        <taxon>Poaceae</taxon>
        <taxon>PACMAD clade</taxon>
        <taxon>Arundinoideae</taxon>
        <taxon>Arundineae</taxon>
        <taxon>Arundo</taxon>
    </lineage>
</organism>
<sequence length="17" mass="2028">MILRGLFAKFTIFLILM</sequence>
<reference evidence="1" key="2">
    <citation type="journal article" date="2015" name="Data Brief">
        <title>Shoot transcriptome of the giant reed, Arundo donax.</title>
        <authorList>
            <person name="Barrero R.A."/>
            <person name="Guerrero F.D."/>
            <person name="Moolhuijzen P."/>
            <person name="Goolsby J.A."/>
            <person name="Tidwell J."/>
            <person name="Bellgard S.E."/>
            <person name="Bellgard M.I."/>
        </authorList>
    </citation>
    <scope>NUCLEOTIDE SEQUENCE</scope>
    <source>
        <tissue evidence="1">Shoot tissue taken approximately 20 cm above the soil surface</tissue>
    </source>
</reference>
<evidence type="ECO:0000313" key="1">
    <source>
        <dbReference type="EMBL" id="JAE15767.1"/>
    </source>
</evidence>
<reference evidence="1" key="1">
    <citation type="submission" date="2014-09" db="EMBL/GenBank/DDBJ databases">
        <authorList>
            <person name="Magalhaes I.L.F."/>
            <person name="Oliveira U."/>
            <person name="Santos F.R."/>
            <person name="Vidigal T.H.D.A."/>
            <person name="Brescovit A.D."/>
            <person name="Santos A.J."/>
        </authorList>
    </citation>
    <scope>NUCLEOTIDE SEQUENCE</scope>
    <source>
        <tissue evidence="1">Shoot tissue taken approximately 20 cm above the soil surface</tissue>
    </source>
</reference>
<proteinExistence type="predicted"/>
<name>A0A0A9FU36_ARUDO</name>
<protein>
    <submittedName>
        <fullName evidence="1">Uncharacterized protein</fullName>
    </submittedName>
</protein>
<accession>A0A0A9FU36</accession>
<dbReference type="EMBL" id="GBRH01182129">
    <property type="protein sequence ID" value="JAE15767.1"/>
    <property type="molecule type" value="Transcribed_RNA"/>
</dbReference>